<accession>A0ABX0NZA4</accession>
<feature type="transmembrane region" description="Helical" evidence="1">
    <location>
        <begin position="125"/>
        <end position="145"/>
    </location>
</feature>
<dbReference type="InterPro" id="IPR021994">
    <property type="entry name" value="DUF3592"/>
</dbReference>
<dbReference type="EMBL" id="WHJH01000042">
    <property type="protein sequence ID" value="NHZ92242.1"/>
    <property type="molecule type" value="Genomic_DNA"/>
</dbReference>
<keyword evidence="1" id="KW-0812">Transmembrane</keyword>
<dbReference type="RefSeq" id="WP_166880932.1">
    <property type="nucleotide sequence ID" value="NZ_WHJH01000042.1"/>
</dbReference>
<dbReference type="Proteomes" id="UP000609726">
    <property type="component" value="Unassembled WGS sequence"/>
</dbReference>
<evidence type="ECO:0000313" key="4">
    <source>
        <dbReference type="Proteomes" id="UP000609726"/>
    </source>
</evidence>
<feature type="transmembrane region" description="Helical" evidence="1">
    <location>
        <begin position="6"/>
        <end position="24"/>
    </location>
</feature>
<feature type="domain" description="DUF3592" evidence="2">
    <location>
        <begin position="39"/>
        <end position="121"/>
    </location>
</feature>
<dbReference type="Pfam" id="PF12158">
    <property type="entry name" value="DUF3592"/>
    <property type="match status" value="1"/>
</dbReference>
<keyword evidence="4" id="KW-1185">Reference proteome</keyword>
<protein>
    <submittedName>
        <fullName evidence="3">DUF3592 domain-containing protein</fullName>
    </submittedName>
</protein>
<keyword evidence="1" id="KW-0472">Membrane</keyword>
<gene>
    <name evidence="3" type="ORF">F2P45_25030</name>
</gene>
<reference evidence="3 4" key="1">
    <citation type="submission" date="2019-10" db="EMBL/GenBank/DDBJ databases">
        <title>Taxonomy of Antarctic Massilia spp.: description of Massilia rubra sp. nov., Massilia aquatica sp. nov., Massilia mucilaginosa sp. nov., Massilia frigida sp. nov. isolated from streams, lakes and regoliths.</title>
        <authorList>
            <person name="Holochova P."/>
            <person name="Sedlacek I."/>
            <person name="Kralova S."/>
            <person name="Maslanova I."/>
            <person name="Busse H.-J."/>
            <person name="Stankova E."/>
            <person name="Vrbovska V."/>
            <person name="Kovarovic V."/>
            <person name="Bartak M."/>
            <person name="Svec P."/>
            <person name="Pantucek R."/>
        </authorList>
    </citation>
    <scope>NUCLEOTIDE SEQUENCE [LARGE SCALE GENOMIC DNA]</scope>
    <source>
        <strain evidence="3 4">CCM 8733</strain>
    </source>
</reference>
<name>A0ABX0NZA4_9BURK</name>
<evidence type="ECO:0000259" key="2">
    <source>
        <dbReference type="Pfam" id="PF12158"/>
    </source>
</evidence>
<keyword evidence="1" id="KW-1133">Transmembrane helix</keyword>
<comment type="caution">
    <text evidence="3">The sequence shown here is derived from an EMBL/GenBank/DDBJ whole genome shotgun (WGS) entry which is preliminary data.</text>
</comment>
<sequence length="148" mass="16232">MFDPQTGAIVSLGAAIGATGLFIVRLRESRRARAWPTADAVILSSTARQRANGKGYDYAIAYEYSVDGSKYVGTRIGFGGPFAERWQPSPESMLQTYAPGLNMLAHYCPERPEEAVLVPSVHPTVILVLGICVGMALLTGFRYLFFYY</sequence>
<evidence type="ECO:0000313" key="3">
    <source>
        <dbReference type="EMBL" id="NHZ92242.1"/>
    </source>
</evidence>
<proteinExistence type="predicted"/>
<organism evidence="3 4">
    <name type="scientific">Massilia mucilaginosa</name>
    <dbReference type="NCBI Taxonomy" id="2609282"/>
    <lineage>
        <taxon>Bacteria</taxon>
        <taxon>Pseudomonadati</taxon>
        <taxon>Pseudomonadota</taxon>
        <taxon>Betaproteobacteria</taxon>
        <taxon>Burkholderiales</taxon>
        <taxon>Oxalobacteraceae</taxon>
        <taxon>Telluria group</taxon>
        <taxon>Massilia</taxon>
    </lineage>
</organism>
<evidence type="ECO:0000256" key="1">
    <source>
        <dbReference type="SAM" id="Phobius"/>
    </source>
</evidence>